<dbReference type="Proteomes" id="UP000192727">
    <property type="component" value="Chromosome"/>
</dbReference>
<accession>A0A1V0UYG0</accession>
<protein>
    <recommendedName>
        <fullName evidence="3">Transposase</fullName>
    </recommendedName>
</protein>
<reference evidence="1 2" key="1">
    <citation type="submission" date="2017-03" db="EMBL/GenBank/DDBJ databases">
        <title>Paenibacillus larvae genome sequencing.</title>
        <authorList>
            <person name="Dingman D.W."/>
        </authorList>
    </citation>
    <scope>NUCLEOTIDE SEQUENCE [LARGE SCALE GENOMIC DNA]</scope>
    <source>
        <strain evidence="1 2">SAG 10367</strain>
    </source>
</reference>
<name>A0A1V0UYG0_9BACL</name>
<organism evidence="1 2">
    <name type="scientific">Paenibacillus larvae subsp. pulvifaciens</name>
    <dbReference type="NCBI Taxonomy" id="1477"/>
    <lineage>
        <taxon>Bacteria</taxon>
        <taxon>Bacillati</taxon>
        <taxon>Bacillota</taxon>
        <taxon>Bacilli</taxon>
        <taxon>Bacillales</taxon>
        <taxon>Paenibacillaceae</taxon>
        <taxon>Paenibacillus</taxon>
    </lineage>
</organism>
<dbReference type="AlphaFoldDB" id="A0A1V0UYG0"/>
<dbReference type="EMBL" id="CP020557">
    <property type="protein sequence ID" value="ARF70242.1"/>
    <property type="molecule type" value="Genomic_DNA"/>
</dbReference>
<dbReference type="InterPro" id="IPR009057">
    <property type="entry name" value="Homeodomain-like_sf"/>
</dbReference>
<evidence type="ECO:0000313" key="1">
    <source>
        <dbReference type="EMBL" id="ARF70242.1"/>
    </source>
</evidence>
<evidence type="ECO:0008006" key="3">
    <source>
        <dbReference type="Google" id="ProtNLM"/>
    </source>
</evidence>
<dbReference type="Pfam" id="PF13565">
    <property type="entry name" value="HTH_32"/>
    <property type="match status" value="1"/>
</dbReference>
<gene>
    <name evidence="1" type="ORF">B7C51_23965</name>
</gene>
<dbReference type="SUPFAM" id="SSF46689">
    <property type="entry name" value="Homeodomain-like"/>
    <property type="match status" value="1"/>
</dbReference>
<sequence>MFQKEKSTYAPDQNPVRLTVEEQASLRALISKGHSSARAIRRAQILLAADENRPGGGSLKELEIAERMQVHVNTVYIVRKAYAQQGWEGAIGRKKRATPPVPPKVTGEVEAKIIALSCSAPPSGRSRWTLELLADRAVELKYIDSISHETVRQVLKKRTQTSPS</sequence>
<proteinExistence type="predicted"/>
<evidence type="ECO:0000313" key="2">
    <source>
        <dbReference type="Proteomes" id="UP000192727"/>
    </source>
</evidence>